<dbReference type="AlphaFoldDB" id="A0A9P5NL96"/>
<evidence type="ECO:0000313" key="2">
    <source>
        <dbReference type="EMBL" id="KAF8892791.1"/>
    </source>
</evidence>
<protein>
    <submittedName>
        <fullName evidence="2">Uncharacterized protein</fullName>
    </submittedName>
</protein>
<evidence type="ECO:0000256" key="1">
    <source>
        <dbReference type="SAM" id="MobiDB-lite"/>
    </source>
</evidence>
<dbReference type="EMBL" id="JADNYJ010000068">
    <property type="protein sequence ID" value="KAF8892791.1"/>
    <property type="molecule type" value="Genomic_DNA"/>
</dbReference>
<dbReference type="OrthoDB" id="3013631at2759"/>
<comment type="caution">
    <text evidence="2">The sequence shown here is derived from an EMBL/GenBank/DDBJ whole genome shotgun (WGS) entry which is preliminary data.</text>
</comment>
<sequence length="278" mass="31174">MLEKIKYENEVYDEKGGDYTRDFRSEQFYKTEYELVVLHPKHFLPIGSTLAMHVKDPDEPNRVSGKLYMTGNDGVLREGRNVNSARFGGFPGPQRHSAQFGAFPGPQRRSKPVDNRLNPFFVILNADMAFRRFERSFPGVSLPKVYQDLLDLTSQVADQIYHAPVVQQAVRKARDSYDATKYRLQASKGAGGNNEDVDMADVDEHGVLSSQGQGASTSLTPRAGGQGGRRMAERYSRFGQAVEEPGPNATAEDLRDYSRYLLSGRGMLIFGTFVKCRF</sequence>
<feature type="region of interest" description="Disordered" evidence="1">
    <location>
        <begin position="207"/>
        <end position="231"/>
    </location>
</feature>
<organism evidence="2 3">
    <name type="scientific">Gymnopilus junonius</name>
    <name type="common">Spectacular rustgill mushroom</name>
    <name type="synonym">Gymnopilus spectabilis subsp. junonius</name>
    <dbReference type="NCBI Taxonomy" id="109634"/>
    <lineage>
        <taxon>Eukaryota</taxon>
        <taxon>Fungi</taxon>
        <taxon>Dikarya</taxon>
        <taxon>Basidiomycota</taxon>
        <taxon>Agaricomycotina</taxon>
        <taxon>Agaricomycetes</taxon>
        <taxon>Agaricomycetidae</taxon>
        <taxon>Agaricales</taxon>
        <taxon>Agaricineae</taxon>
        <taxon>Hymenogastraceae</taxon>
        <taxon>Gymnopilus</taxon>
    </lineage>
</organism>
<proteinExistence type="predicted"/>
<keyword evidence="3" id="KW-1185">Reference proteome</keyword>
<name>A0A9P5NL96_GYMJU</name>
<dbReference type="Proteomes" id="UP000724874">
    <property type="component" value="Unassembled WGS sequence"/>
</dbReference>
<accession>A0A9P5NL96</accession>
<evidence type="ECO:0000313" key="3">
    <source>
        <dbReference type="Proteomes" id="UP000724874"/>
    </source>
</evidence>
<reference evidence="2" key="1">
    <citation type="submission" date="2020-11" db="EMBL/GenBank/DDBJ databases">
        <authorList>
            <consortium name="DOE Joint Genome Institute"/>
            <person name="Ahrendt S."/>
            <person name="Riley R."/>
            <person name="Andreopoulos W."/>
            <person name="LaButti K."/>
            <person name="Pangilinan J."/>
            <person name="Ruiz-duenas F.J."/>
            <person name="Barrasa J.M."/>
            <person name="Sanchez-Garcia M."/>
            <person name="Camarero S."/>
            <person name="Miyauchi S."/>
            <person name="Serrano A."/>
            <person name="Linde D."/>
            <person name="Babiker R."/>
            <person name="Drula E."/>
            <person name="Ayuso-Fernandez I."/>
            <person name="Pacheco R."/>
            <person name="Padilla G."/>
            <person name="Ferreira P."/>
            <person name="Barriuso J."/>
            <person name="Kellner H."/>
            <person name="Castanera R."/>
            <person name="Alfaro M."/>
            <person name="Ramirez L."/>
            <person name="Pisabarro A.G."/>
            <person name="Kuo A."/>
            <person name="Tritt A."/>
            <person name="Lipzen A."/>
            <person name="He G."/>
            <person name="Yan M."/>
            <person name="Ng V."/>
            <person name="Cullen D."/>
            <person name="Martin F."/>
            <person name="Rosso M.-N."/>
            <person name="Henrissat B."/>
            <person name="Hibbett D."/>
            <person name="Martinez A.T."/>
            <person name="Grigoriev I.V."/>
        </authorList>
    </citation>
    <scope>NUCLEOTIDE SEQUENCE</scope>
    <source>
        <strain evidence="2">AH 44721</strain>
    </source>
</reference>
<gene>
    <name evidence="2" type="ORF">CPB84DRAFT_1331485</name>
</gene>
<feature type="compositionally biased region" description="Polar residues" evidence="1">
    <location>
        <begin position="208"/>
        <end position="220"/>
    </location>
</feature>